<name>A0A953I867_SYMTR</name>
<keyword evidence="2" id="KW-0472">Membrane</keyword>
<evidence type="ECO:0000313" key="4">
    <source>
        <dbReference type="Proteomes" id="UP000732377"/>
    </source>
</evidence>
<evidence type="ECO:0000256" key="1">
    <source>
        <dbReference type="SAM" id="Coils"/>
    </source>
</evidence>
<comment type="caution">
    <text evidence="3">The sequence shown here is derived from an EMBL/GenBank/DDBJ whole genome shotgun (WGS) entry which is preliminary data.</text>
</comment>
<dbReference type="RefSeq" id="WP_273379139.1">
    <property type="nucleotide sequence ID" value="NZ_PIUK01000061.1"/>
</dbReference>
<dbReference type="EMBL" id="PIUK01000061">
    <property type="protein sequence ID" value="MBY6276138.1"/>
    <property type="molecule type" value="Genomic_DNA"/>
</dbReference>
<feature type="coiled-coil region" evidence="1">
    <location>
        <begin position="9"/>
        <end position="36"/>
    </location>
</feature>
<keyword evidence="2" id="KW-1133">Transmembrane helix</keyword>
<dbReference type="AlphaFoldDB" id="A0A953I867"/>
<evidence type="ECO:0000313" key="3">
    <source>
        <dbReference type="EMBL" id="MBY6276138.1"/>
    </source>
</evidence>
<keyword evidence="1" id="KW-0175">Coiled coil</keyword>
<gene>
    <name evidence="3" type="ORF">CWE10_07945</name>
</gene>
<dbReference type="Proteomes" id="UP000732377">
    <property type="component" value="Unassembled WGS sequence"/>
</dbReference>
<evidence type="ECO:0000256" key="2">
    <source>
        <dbReference type="SAM" id="Phobius"/>
    </source>
</evidence>
<reference evidence="3" key="1">
    <citation type="submission" date="2017-11" db="EMBL/GenBank/DDBJ databases">
        <title>Three new genomes from thermophilic consortium.</title>
        <authorList>
            <person name="Quaggio R."/>
            <person name="Amgarten D."/>
            <person name="Setubal J.C."/>
        </authorList>
    </citation>
    <scope>NUCLEOTIDE SEQUENCE</scope>
    <source>
        <strain evidence="3">ZCTH01-B2</strain>
    </source>
</reference>
<feature type="transmembrane region" description="Helical" evidence="2">
    <location>
        <begin position="66"/>
        <end position="86"/>
    </location>
</feature>
<sequence>MEQKDYERIAKLETQLESLTEGLKRIEKKLDTFTTNFITRSEADIRFGNIEKELKEVKEDKRANRAFWVSVSALAVTFIFSLLNYLKG</sequence>
<proteinExistence type="predicted"/>
<keyword evidence="2" id="KW-0812">Transmembrane</keyword>
<organism evidence="3 4">
    <name type="scientific">Symbiobacterium thermophilum</name>
    <dbReference type="NCBI Taxonomy" id="2734"/>
    <lineage>
        <taxon>Bacteria</taxon>
        <taxon>Bacillati</taxon>
        <taxon>Bacillota</taxon>
        <taxon>Clostridia</taxon>
        <taxon>Eubacteriales</taxon>
        <taxon>Symbiobacteriaceae</taxon>
        <taxon>Symbiobacterium</taxon>
    </lineage>
</organism>
<accession>A0A953I867</accession>
<protein>
    <submittedName>
        <fullName evidence="3">Uncharacterized protein</fullName>
    </submittedName>
</protein>